<sequence>MFLAACTIAFVSPFAADRLSGFSFAAVSLPELPRVIAGGYEVMPRSLAVTPADRPLQYRSMPTCRGGARAERGVTCLVDGDTGWEKGEKWRIAGIDTPELSKPECAAERRAAVAARDRMQTLMSGGYSLSGGDTDRYGRRLVTVTLSDGRDAGEVLVAEGLSQRWPNRGNPWC</sequence>
<keyword evidence="3" id="KW-1185">Reference proteome</keyword>
<dbReference type="EMBL" id="JAAAMJ010000003">
    <property type="protein sequence ID" value="NDV86492.1"/>
    <property type="molecule type" value="Genomic_DNA"/>
</dbReference>
<dbReference type="AlphaFoldDB" id="A0A6L9MFW9"/>
<dbReference type="Proteomes" id="UP000476332">
    <property type="component" value="Unassembled WGS sequence"/>
</dbReference>
<organism evidence="2 3">
    <name type="scientific">Aurantimonas aggregata</name>
    <dbReference type="NCBI Taxonomy" id="2047720"/>
    <lineage>
        <taxon>Bacteria</taxon>
        <taxon>Pseudomonadati</taxon>
        <taxon>Pseudomonadota</taxon>
        <taxon>Alphaproteobacteria</taxon>
        <taxon>Hyphomicrobiales</taxon>
        <taxon>Aurantimonadaceae</taxon>
        <taxon>Aurantimonas</taxon>
    </lineage>
</organism>
<protein>
    <submittedName>
        <fullName evidence="2">Thermonuclease family protein</fullName>
    </submittedName>
</protein>
<dbReference type="Pfam" id="PF00565">
    <property type="entry name" value="SNase"/>
    <property type="match status" value="1"/>
</dbReference>
<accession>A0A6L9MFW9</accession>
<dbReference type="Gene3D" id="2.40.50.90">
    <property type="match status" value="1"/>
</dbReference>
<proteinExistence type="predicted"/>
<dbReference type="InterPro" id="IPR016071">
    <property type="entry name" value="Staphylococal_nuclease_OB-fold"/>
</dbReference>
<dbReference type="SUPFAM" id="SSF50199">
    <property type="entry name" value="Staphylococcal nuclease"/>
    <property type="match status" value="1"/>
</dbReference>
<gene>
    <name evidence="2" type="ORF">GTW51_07240</name>
</gene>
<evidence type="ECO:0000313" key="2">
    <source>
        <dbReference type="EMBL" id="NDV86492.1"/>
    </source>
</evidence>
<name>A0A6L9MFW9_9HYPH</name>
<evidence type="ECO:0000313" key="3">
    <source>
        <dbReference type="Proteomes" id="UP000476332"/>
    </source>
</evidence>
<comment type="caution">
    <text evidence="2">The sequence shown here is derived from an EMBL/GenBank/DDBJ whole genome shotgun (WGS) entry which is preliminary data.</text>
</comment>
<dbReference type="InterPro" id="IPR035437">
    <property type="entry name" value="SNase_OB-fold_sf"/>
</dbReference>
<feature type="domain" description="TNase-like" evidence="1">
    <location>
        <begin position="91"/>
        <end position="163"/>
    </location>
</feature>
<dbReference type="RefSeq" id="WP_163043225.1">
    <property type="nucleotide sequence ID" value="NZ_JAAAMJ010000003.1"/>
</dbReference>
<reference evidence="2 3" key="1">
    <citation type="submission" date="2020-01" db="EMBL/GenBank/DDBJ databases">
        <title>Genomes of bacteria type strains.</title>
        <authorList>
            <person name="Chen J."/>
            <person name="Zhu S."/>
            <person name="Chen J."/>
        </authorList>
    </citation>
    <scope>NUCLEOTIDE SEQUENCE [LARGE SCALE GENOMIC DNA]</scope>
    <source>
        <strain evidence="2 3">KCTC 52919</strain>
    </source>
</reference>
<evidence type="ECO:0000259" key="1">
    <source>
        <dbReference type="Pfam" id="PF00565"/>
    </source>
</evidence>